<evidence type="ECO:0000313" key="9">
    <source>
        <dbReference type="EMBL" id="SDO25683.1"/>
    </source>
</evidence>
<dbReference type="RefSeq" id="WP_233197201.1">
    <property type="nucleotide sequence ID" value="NZ_FNIB01000013.1"/>
</dbReference>
<keyword evidence="6 7" id="KW-0472">Membrane</keyword>
<evidence type="ECO:0000256" key="1">
    <source>
        <dbReference type="ARBA" id="ARBA00004651"/>
    </source>
</evidence>
<keyword evidence="5 7" id="KW-1133">Transmembrane helix</keyword>
<feature type="transmembrane region" description="Helical" evidence="7">
    <location>
        <begin position="145"/>
        <end position="168"/>
    </location>
</feature>
<evidence type="ECO:0000256" key="4">
    <source>
        <dbReference type="ARBA" id="ARBA00022692"/>
    </source>
</evidence>
<feature type="transmembrane region" description="Helical" evidence="7">
    <location>
        <begin position="21"/>
        <end position="42"/>
    </location>
</feature>
<evidence type="ECO:0000256" key="3">
    <source>
        <dbReference type="ARBA" id="ARBA00022475"/>
    </source>
</evidence>
<evidence type="ECO:0000313" key="10">
    <source>
        <dbReference type="Proteomes" id="UP000199639"/>
    </source>
</evidence>
<dbReference type="EMBL" id="FNIB01000013">
    <property type="protein sequence ID" value="SDO25683.1"/>
    <property type="molecule type" value="Genomic_DNA"/>
</dbReference>
<dbReference type="CDD" id="cd06261">
    <property type="entry name" value="TM_PBP2"/>
    <property type="match status" value="1"/>
</dbReference>
<keyword evidence="3" id="KW-1003">Cell membrane</keyword>
<feature type="domain" description="ABC transmembrane type-1" evidence="8">
    <location>
        <begin position="77"/>
        <end position="265"/>
    </location>
</feature>
<evidence type="ECO:0000259" key="8">
    <source>
        <dbReference type="PROSITE" id="PS50928"/>
    </source>
</evidence>
<organism evidence="9 10">
    <name type="scientific">Cryobacterium flavum</name>
    <dbReference type="NCBI Taxonomy" id="1424659"/>
    <lineage>
        <taxon>Bacteria</taxon>
        <taxon>Bacillati</taxon>
        <taxon>Actinomycetota</taxon>
        <taxon>Actinomycetes</taxon>
        <taxon>Micrococcales</taxon>
        <taxon>Microbacteriaceae</taxon>
        <taxon>Cryobacterium</taxon>
    </lineage>
</organism>
<feature type="transmembrane region" description="Helical" evidence="7">
    <location>
        <begin position="189"/>
        <end position="212"/>
    </location>
</feature>
<evidence type="ECO:0000256" key="2">
    <source>
        <dbReference type="ARBA" id="ARBA00022448"/>
    </source>
</evidence>
<feature type="transmembrane region" description="Helical" evidence="7">
    <location>
        <begin position="114"/>
        <end position="139"/>
    </location>
</feature>
<dbReference type="PANTHER" id="PTHR32243">
    <property type="entry name" value="MALTOSE TRANSPORT SYSTEM PERMEASE-RELATED"/>
    <property type="match status" value="1"/>
</dbReference>
<dbReference type="STRING" id="1424659.SAMN05216368_11374"/>
<evidence type="ECO:0000256" key="5">
    <source>
        <dbReference type="ARBA" id="ARBA00022989"/>
    </source>
</evidence>
<proteinExistence type="inferred from homology"/>
<dbReference type="PROSITE" id="PS50928">
    <property type="entry name" value="ABC_TM1"/>
    <property type="match status" value="1"/>
</dbReference>
<dbReference type="InterPro" id="IPR000515">
    <property type="entry name" value="MetI-like"/>
</dbReference>
<feature type="transmembrane region" description="Helical" evidence="7">
    <location>
        <begin position="81"/>
        <end position="102"/>
    </location>
</feature>
<dbReference type="Proteomes" id="UP000199639">
    <property type="component" value="Unassembled WGS sequence"/>
</dbReference>
<keyword evidence="4 7" id="KW-0812">Transmembrane</keyword>
<evidence type="ECO:0000256" key="6">
    <source>
        <dbReference type="ARBA" id="ARBA00023136"/>
    </source>
</evidence>
<comment type="subcellular location">
    <subcellularLocation>
        <location evidence="1 7">Cell membrane</location>
        <topology evidence="1 7">Multi-pass membrane protein</topology>
    </subcellularLocation>
</comment>
<evidence type="ECO:0000256" key="7">
    <source>
        <dbReference type="RuleBase" id="RU363032"/>
    </source>
</evidence>
<dbReference type="PANTHER" id="PTHR32243:SF18">
    <property type="entry name" value="INNER MEMBRANE ABC TRANSPORTER PERMEASE PROTEIN YCJP"/>
    <property type="match status" value="1"/>
</dbReference>
<sequence length="281" mass="30329">MTMITKRARKSAARLSFSGPLSGLFFVLMVVFILGPLAWLGIRAFAESWTFPNLGPDGWTLRWWSVVLGDETLGRAVQNSLALAALTVLVSACICLPAAYAFARYEFWGRRTFLIGLFALNAFPKMGLYVTIASLFYALNLMGTVMGVLIVHVLGTVVFMTWIPAAAFAAVPRSLEEAARDAGATKLRVFISVTFPLALPGILVAAVMSFLASFDEAQGTYLIGAPDIMTMPTQMYTLVLNYPNQVAAVFSILLAIPSVALLLAAHKHIVGGTLAEGFQIK</sequence>
<dbReference type="AlphaFoldDB" id="A0A5E9G355"/>
<dbReference type="GO" id="GO:0005886">
    <property type="term" value="C:plasma membrane"/>
    <property type="evidence" value="ECO:0007669"/>
    <property type="project" value="UniProtKB-SubCell"/>
</dbReference>
<comment type="similarity">
    <text evidence="7">Belongs to the binding-protein-dependent transport system permease family.</text>
</comment>
<dbReference type="GO" id="GO:0055085">
    <property type="term" value="P:transmembrane transport"/>
    <property type="evidence" value="ECO:0007669"/>
    <property type="project" value="InterPro"/>
</dbReference>
<dbReference type="Pfam" id="PF00528">
    <property type="entry name" value="BPD_transp_1"/>
    <property type="match status" value="1"/>
</dbReference>
<dbReference type="Gene3D" id="1.10.3720.10">
    <property type="entry name" value="MetI-like"/>
    <property type="match status" value="1"/>
</dbReference>
<dbReference type="InterPro" id="IPR050901">
    <property type="entry name" value="BP-dep_ABC_trans_perm"/>
</dbReference>
<dbReference type="InterPro" id="IPR035906">
    <property type="entry name" value="MetI-like_sf"/>
</dbReference>
<name>A0A5E9G355_9MICO</name>
<gene>
    <name evidence="9" type="ORF">SAMN05216368_11374</name>
</gene>
<protein>
    <submittedName>
        <fullName evidence="9">Putative spermidine/putrescine transport system permease protein</fullName>
    </submittedName>
</protein>
<keyword evidence="2 7" id="KW-0813">Transport</keyword>
<reference evidence="9 10" key="1">
    <citation type="submission" date="2016-10" db="EMBL/GenBank/DDBJ databases">
        <authorList>
            <person name="Varghese N."/>
            <person name="Submissions S."/>
        </authorList>
    </citation>
    <scope>NUCLEOTIDE SEQUENCE [LARGE SCALE GENOMIC DNA]</scope>
    <source>
        <strain evidence="9 10">CGMCC 1.11215</strain>
    </source>
</reference>
<feature type="transmembrane region" description="Helical" evidence="7">
    <location>
        <begin position="245"/>
        <end position="265"/>
    </location>
</feature>
<accession>A0A5E9G355</accession>
<dbReference type="SUPFAM" id="SSF161098">
    <property type="entry name" value="MetI-like"/>
    <property type="match status" value="1"/>
</dbReference>